<dbReference type="EMBL" id="CAJOBH010000120">
    <property type="protein sequence ID" value="CAF3762358.1"/>
    <property type="molecule type" value="Genomic_DNA"/>
</dbReference>
<dbReference type="Proteomes" id="UP000663834">
    <property type="component" value="Unassembled WGS sequence"/>
</dbReference>
<dbReference type="InterPro" id="IPR000300">
    <property type="entry name" value="IPPc"/>
</dbReference>
<dbReference type="EMBL" id="CAJNOV010012466">
    <property type="protein sequence ID" value="CAF1488018.1"/>
    <property type="molecule type" value="Genomic_DNA"/>
</dbReference>
<feature type="transmembrane region" description="Helical" evidence="1">
    <location>
        <begin position="148"/>
        <end position="174"/>
    </location>
</feature>
<dbReference type="SUPFAM" id="SSF56219">
    <property type="entry name" value="DNase I-like"/>
    <property type="match status" value="1"/>
</dbReference>
<accession>A0A815S6Z9</accession>
<dbReference type="OrthoDB" id="9989889at2759"/>
<name>A0A815S6Z9_9BILA</name>
<proteinExistence type="predicted"/>
<dbReference type="Proteomes" id="UP000681720">
    <property type="component" value="Unassembled WGS sequence"/>
</dbReference>
<keyword evidence="1" id="KW-0472">Membrane</keyword>
<dbReference type="EMBL" id="CAJNOW010014175">
    <property type="protein sequence ID" value="CAF1630519.1"/>
    <property type="molecule type" value="Genomic_DNA"/>
</dbReference>
<dbReference type="GO" id="GO:0046856">
    <property type="term" value="P:phosphatidylinositol dephosphorylation"/>
    <property type="evidence" value="ECO:0007669"/>
    <property type="project" value="InterPro"/>
</dbReference>
<gene>
    <name evidence="5" type="ORF">BYL167_LOCUS934</name>
    <name evidence="3" type="ORF">CJN711_LOCUS26547</name>
    <name evidence="6" type="ORF">GIL414_LOCUS3691</name>
    <name evidence="4" type="ORF">KQP761_LOCUS26129</name>
</gene>
<evidence type="ECO:0000313" key="6">
    <source>
        <dbReference type="EMBL" id="CAF3846197.1"/>
    </source>
</evidence>
<evidence type="ECO:0000313" key="4">
    <source>
        <dbReference type="EMBL" id="CAF1630519.1"/>
    </source>
</evidence>
<reference evidence="3" key="1">
    <citation type="submission" date="2021-02" db="EMBL/GenBank/DDBJ databases">
        <authorList>
            <person name="Nowell W R."/>
        </authorList>
    </citation>
    <scope>NUCLEOTIDE SEQUENCE</scope>
</reference>
<keyword evidence="1" id="KW-1133">Transmembrane helix</keyword>
<evidence type="ECO:0000256" key="1">
    <source>
        <dbReference type="SAM" id="Phobius"/>
    </source>
</evidence>
<feature type="domain" description="Inositol polyphosphate-related phosphatase" evidence="2">
    <location>
        <begin position="34"/>
        <end position="111"/>
    </location>
</feature>
<evidence type="ECO:0000313" key="3">
    <source>
        <dbReference type="EMBL" id="CAF1488018.1"/>
    </source>
</evidence>
<keyword evidence="1" id="KW-0812">Transmembrane</keyword>
<dbReference type="PANTHER" id="PTHR38075">
    <property type="entry name" value="DUF4139 DOMAIN-CONTAINING PROTEIN"/>
    <property type="match status" value="1"/>
</dbReference>
<dbReference type="GO" id="GO:0016791">
    <property type="term" value="F:phosphatase activity"/>
    <property type="evidence" value="ECO:0007669"/>
    <property type="project" value="InterPro"/>
</dbReference>
<dbReference type="AlphaFoldDB" id="A0A815S6Z9"/>
<dbReference type="PANTHER" id="PTHR38075:SF1">
    <property type="entry name" value="DUF4139 DOMAIN-CONTAINING PROTEIN"/>
    <property type="match status" value="1"/>
</dbReference>
<comment type="caution">
    <text evidence="3">The sequence shown here is derived from an EMBL/GenBank/DDBJ whole genome shotgun (WGS) entry which is preliminary data.</text>
</comment>
<dbReference type="Proteomes" id="UP000681967">
    <property type="component" value="Unassembled WGS sequence"/>
</dbReference>
<dbReference type="Gene3D" id="3.60.10.10">
    <property type="entry name" value="Endonuclease/exonuclease/phosphatase"/>
    <property type="match status" value="1"/>
</dbReference>
<evidence type="ECO:0000313" key="5">
    <source>
        <dbReference type="EMBL" id="CAF3762358.1"/>
    </source>
</evidence>
<protein>
    <recommendedName>
        <fullName evidence="2">Inositol polyphosphate-related phosphatase domain-containing protein</fullName>
    </recommendedName>
</protein>
<sequence>MTKSIRQCFRCEDYERINLVYVLVDTDASRKNSAESDTQCLKDFFEAPITFPPTYKYVLNSDVYQIEKNEEVRRPSYTDHILISTFSNDLEIIQYSSIDDVKLSDHRPVFADTILHQRSKNNDMFKNTSTEKTRTTNNHIKTIVKQHLLTFLMTIATITFVCILSFLVMCQILIKRQTQKTDMQQTAQINIVGTPSSVESQFIHKIIKTRLRNNSINGIHIQIYDNIAEVSQSITPYDLPVTFSQQEWYDIRADSIRLVGNCVNVRAQILSFNRTSLNGQRVMIKRDIDSDLYTDGIMIDETRNLVEDLIDNTYYTITNDRIRYLSIPSVGKFSVDFVLETCTNEQVYLRYLQNKIKWKVRYDLLLASNNTDSILQAYAEIRNDGGSSLVVNSAKLFSGDINIQSTSGSVDSNAYGGGASDAPLFQSQSNGYASAPSYPAVSDAEELVGLYIFSINETFILDTRSSYTLPMFRPIIDIERYGSIEKSFLPTDNRGNVQRTYRLRVEQTFLPRGQVFIRESDQLVGEIYWPDLASNETNEFTLGQDPDLRYIERVQLNSRRKLYQTNSSRIVLSTYTIDLHLINNKPRAMNIEYRLKFSSQSNLKLSENTTNNALQLDGSSIIGTFELNANDEQQYKFTFETE</sequence>
<evidence type="ECO:0000259" key="2">
    <source>
        <dbReference type="Pfam" id="PF22669"/>
    </source>
</evidence>
<dbReference type="EMBL" id="CAJOBJ010000829">
    <property type="protein sequence ID" value="CAF3846197.1"/>
    <property type="molecule type" value="Genomic_DNA"/>
</dbReference>
<dbReference type="InterPro" id="IPR036691">
    <property type="entry name" value="Endo/exonu/phosph_ase_sf"/>
</dbReference>
<dbReference type="Pfam" id="PF22669">
    <property type="entry name" value="Exo_endo_phos2"/>
    <property type="match status" value="1"/>
</dbReference>
<evidence type="ECO:0000313" key="7">
    <source>
        <dbReference type="Proteomes" id="UP000663855"/>
    </source>
</evidence>
<organism evidence="3 7">
    <name type="scientific">Rotaria magnacalcarata</name>
    <dbReference type="NCBI Taxonomy" id="392030"/>
    <lineage>
        <taxon>Eukaryota</taxon>
        <taxon>Metazoa</taxon>
        <taxon>Spiralia</taxon>
        <taxon>Gnathifera</taxon>
        <taxon>Rotifera</taxon>
        <taxon>Eurotatoria</taxon>
        <taxon>Bdelloidea</taxon>
        <taxon>Philodinida</taxon>
        <taxon>Philodinidae</taxon>
        <taxon>Rotaria</taxon>
    </lineage>
</organism>
<dbReference type="Proteomes" id="UP000663855">
    <property type="component" value="Unassembled WGS sequence"/>
</dbReference>